<proteinExistence type="inferred from homology"/>
<dbReference type="InterPro" id="IPR000515">
    <property type="entry name" value="MetI-like"/>
</dbReference>
<keyword evidence="11" id="KW-1185">Reference proteome</keyword>
<dbReference type="SUPFAM" id="SSF161098">
    <property type="entry name" value="MetI-like"/>
    <property type="match status" value="1"/>
</dbReference>
<accession>A0ABN1UTL2</accession>
<feature type="transmembrane region" description="Helical" evidence="7">
    <location>
        <begin position="181"/>
        <end position="201"/>
    </location>
</feature>
<evidence type="ECO:0000256" key="5">
    <source>
        <dbReference type="ARBA" id="ARBA00022989"/>
    </source>
</evidence>
<dbReference type="EMBL" id="BAAAKV010000020">
    <property type="protein sequence ID" value="GAA1168323.1"/>
    <property type="molecule type" value="Genomic_DNA"/>
</dbReference>
<feature type="domain" description="ABC transmembrane type-1" evidence="9">
    <location>
        <begin position="110"/>
        <end position="302"/>
    </location>
</feature>
<feature type="transmembrane region" description="Helical" evidence="7">
    <location>
        <begin position="222"/>
        <end position="247"/>
    </location>
</feature>
<sequence>MSVPSPSRSRTPSLSAPTPPAPGTPGTKGAQAMKRTPAKVRALRLAGGAGQYLALACYLIFLGFPLLWLLSTSFKTARELGSLDPAWLPRHPGLDNYRAAFDAQPLLRSALNSLVVACAASLISVTVAVPAAYALARHRSLVGRASSVWILVSQMFPFVLVIIPLFLVLKNMRLIDSIAGLIAVYVVWNLPFSLWMLQGYVKAVPPSLEEAAAIDGAGRVRTLVSVVLPLLAPGLVATLMFSFVTAWNEFFFALVLLKSPENQTMSVILTRFLGAEGVADLGPLAAASVLATIPGLVFFALLQRRLVGGMLAGAVKA</sequence>
<keyword evidence="4 7" id="KW-0812">Transmembrane</keyword>
<evidence type="ECO:0000256" key="1">
    <source>
        <dbReference type="ARBA" id="ARBA00004651"/>
    </source>
</evidence>
<evidence type="ECO:0000256" key="3">
    <source>
        <dbReference type="ARBA" id="ARBA00022475"/>
    </source>
</evidence>
<comment type="caution">
    <text evidence="10">The sequence shown here is derived from an EMBL/GenBank/DDBJ whole genome shotgun (WGS) entry which is preliminary data.</text>
</comment>
<evidence type="ECO:0000256" key="8">
    <source>
        <dbReference type="SAM" id="MobiDB-lite"/>
    </source>
</evidence>
<feature type="transmembrane region" description="Helical" evidence="7">
    <location>
        <begin position="148"/>
        <end position="169"/>
    </location>
</feature>
<reference evidence="10 11" key="1">
    <citation type="journal article" date="2019" name="Int. J. Syst. Evol. Microbiol.">
        <title>The Global Catalogue of Microorganisms (GCM) 10K type strain sequencing project: providing services to taxonomists for standard genome sequencing and annotation.</title>
        <authorList>
            <consortium name="The Broad Institute Genomics Platform"/>
            <consortium name="The Broad Institute Genome Sequencing Center for Infectious Disease"/>
            <person name="Wu L."/>
            <person name="Ma J."/>
        </authorList>
    </citation>
    <scope>NUCLEOTIDE SEQUENCE [LARGE SCALE GENOMIC DNA]</scope>
    <source>
        <strain evidence="10 11">JCM 12696</strain>
    </source>
</reference>
<evidence type="ECO:0000256" key="6">
    <source>
        <dbReference type="ARBA" id="ARBA00023136"/>
    </source>
</evidence>
<keyword evidence="5 7" id="KW-1133">Transmembrane helix</keyword>
<dbReference type="PANTHER" id="PTHR32243">
    <property type="entry name" value="MALTOSE TRANSPORT SYSTEM PERMEASE-RELATED"/>
    <property type="match status" value="1"/>
</dbReference>
<keyword evidence="3" id="KW-1003">Cell membrane</keyword>
<dbReference type="InterPro" id="IPR050901">
    <property type="entry name" value="BP-dep_ABC_trans_perm"/>
</dbReference>
<dbReference type="Pfam" id="PF00528">
    <property type="entry name" value="BPD_transp_1"/>
    <property type="match status" value="1"/>
</dbReference>
<feature type="transmembrane region" description="Helical" evidence="7">
    <location>
        <begin position="49"/>
        <end position="70"/>
    </location>
</feature>
<evidence type="ECO:0000259" key="9">
    <source>
        <dbReference type="PROSITE" id="PS50928"/>
    </source>
</evidence>
<dbReference type="CDD" id="cd06261">
    <property type="entry name" value="TM_PBP2"/>
    <property type="match status" value="1"/>
</dbReference>
<comment type="subcellular location">
    <subcellularLocation>
        <location evidence="1 7">Cell membrane</location>
        <topology evidence="1 7">Multi-pass membrane protein</topology>
    </subcellularLocation>
</comment>
<evidence type="ECO:0000313" key="10">
    <source>
        <dbReference type="EMBL" id="GAA1168323.1"/>
    </source>
</evidence>
<feature type="region of interest" description="Disordered" evidence="8">
    <location>
        <begin position="1"/>
        <end position="33"/>
    </location>
</feature>
<protein>
    <submittedName>
        <fullName evidence="10">Carbohydrate ABC transporter permease</fullName>
    </submittedName>
</protein>
<keyword evidence="6 7" id="KW-0472">Membrane</keyword>
<evidence type="ECO:0000256" key="7">
    <source>
        <dbReference type="RuleBase" id="RU363032"/>
    </source>
</evidence>
<feature type="compositionally biased region" description="Low complexity" evidence="8">
    <location>
        <begin position="1"/>
        <end position="16"/>
    </location>
</feature>
<evidence type="ECO:0000313" key="11">
    <source>
        <dbReference type="Proteomes" id="UP001501371"/>
    </source>
</evidence>
<feature type="transmembrane region" description="Helical" evidence="7">
    <location>
        <begin position="281"/>
        <end position="302"/>
    </location>
</feature>
<feature type="transmembrane region" description="Helical" evidence="7">
    <location>
        <begin position="114"/>
        <end position="136"/>
    </location>
</feature>
<dbReference type="Gene3D" id="1.10.3720.10">
    <property type="entry name" value="MetI-like"/>
    <property type="match status" value="1"/>
</dbReference>
<dbReference type="PANTHER" id="PTHR32243:SF18">
    <property type="entry name" value="INNER MEMBRANE ABC TRANSPORTER PERMEASE PROTEIN YCJP"/>
    <property type="match status" value="1"/>
</dbReference>
<dbReference type="InterPro" id="IPR035906">
    <property type="entry name" value="MetI-like_sf"/>
</dbReference>
<dbReference type="PROSITE" id="PS50928">
    <property type="entry name" value="ABC_TM1"/>
    <property type="match status" value="1"/>
</dbReference>
<evidence type="ECO:0000256" key="4">
    <source>
        <dbReference type="ARBA" id="ARBA00022692"/>
    </source>
</evidence>
<gene>
    <name evidence="10" type="ORF">GCM10009654_26900</name>
</gene>
<dbReference type="Proteomes" id="UP001501371">
    <property type="component" value="Unassembled WGS sequence"/>
</dbReference>
<name>A0ABN1UTL2_9ACTN</name>
<organism evidence="10 11">
    <name type="scientific">Streptomyces hebeiensis</name>
    <dbReference type="NCBI Taxonomy" id="229486"/>
    <lineage>
        <taxon>Bacteria</taxon>
        <taxon>Bacillati</taxon>
        <taxon>Actinomycetota</taxon>
        <taxon>Actinomycetes</taxon>
        <taxon>Kitasatosporales</taxon>
        <taxon>Streptomycetaceae</taxon>
        <taxon>Streptomyces</taxon>
    </lineage>
</organism>
<comment type="similarity">
    <text evidence="7">Belongs to the binding-protein-dependent transport system permease family.</text>
</comment>
<evidence type="ECO:0000256" key="2">
    <source>
        <dbReference type="ARBA" id="ARBA00022448"/>
    </source>
</evidence>
<keyword evidence="2 7" id="KW-0813">Transport</keyword>